<dbReference type="SMART" id="SM01060">
    <property type="entry name" value="Catalase"/>
    <property type="match status" value="1"/>
</dbReference>
<evidence type="ECO:0000256" key="12">
    <source>
        <dbReference type="SAM" id="MobiDB-lite"/>
    </source>
</evidence>
<comment type="function">
    <text evidence="2">Decomposes hydrogen peroxide into water and oxygen; serves to protect cells from the toxic effects of hydrogen peroxide.</text>
</comment>
<dbReference type="InterPro" id="IPR010582">
    <property type="entry name" value="Catalase_immune_responsive"/>
</dbReference>
<dbReference type="PROSITE" id="PS00437">
    <property type="entry name" value="CATALASE_1"/>
    <property type="match status" value="1"/>
</dbReference>
<accession>A0ABU4GBT3</accession>
<evidence type="ECO:0000256" key="11">
    <source>
        <dbReference type="RuleBase" id="RU000498"/>
    </source>
</evidence>
<dbReference type="PANTHER" id="PTHR11465">
    <property type="entry name" value="CATALASE"/>
    <property type="match status" value="1"/>
</dbReference>
<keyword evidence="10 11" id="KW-0376">Hydrogen peroxide</keyword>
<comment type="similarity">
    <text evidence="3 11">Belongs to the catalase family.</text>
</comment>
<evidence type="ECO:0000256" key="1">
    <source>
        <dbReference type="ARBA" id="ARBA00001971"/>
    </source>
</evidence>
<dbReference type="PROSITE" id="PS51402">
    <property type="entry name" value="CATALASE_3"/>
    <property type="match status" value="1"/>
</dbReference>
<sequence>MNEKDTNQNEQKGQDVHRETLTTRQGHPVRDNQNIRTIGDRGPATLENYHFIEKISHFDREEIPERVVHARGTGAHGYFETYGKVGDEPVEKYTRAKVFQGAGKRTPLLVRFSTVGGAKDSPETARDPRGFAVKMYTEDGNWDLVGNNLKIFFIRDAMKFPDMIHAFKADPASNIPHPQRMFDFVSRSPEATHMITFLFSPWGIPATYRHMQGSGVNTYKWVNDKGEAVLVKYHWEPKQGIRNLTQEEADKIQAKNVGHATQDLYEAIERGDYPEWELFVQIMEDDYHDELDFDPLDDTKLWPEDKFPWLPVGRMVLDRNPVDFHAEIEQAAFGTGVLVDGMDFSDDKMLQGRTFSYSDTQRYRIGSNYLQLPSNAPKTAVRTNQMRGQMDHRDPNEAGDNPHINYEPSMIGGLQEAPKGERPPHRPTFNAAAMSAPIDRPNNYGQAGDTYRSFENWERDELINNLSEALAVCDKRIQDAMVEHFTKADEDYGRRVKEGIEQKMQENETMTADEYLPGRESGKTKFGLGTPKAADAAHDAVDKSNEADPY</sequence>
<evidence type="ECO:0000256" key="5">
    <source>
        <dbReference type="ARBA" id="ARBA00022559"/>
    </source>
</evidence>
<evidence type="ECO:0000256" key="6">
    <source>
        <dbReference type="ARBA" id="ARBA00022617"/>
    </source>
</evidence>
<keyword evidence="5 11" id="KW-0575">Peroxidase</keyword>
<feature type="region of interest" description="Disordered" evidence="12">
    <location>
        <begin position="1"/>
        <end position="33"/>
    </location>
</feature>
<dbReference type="PANTHER" id="PTHR11465:SF23">
    <property type="entry name" value="CATALASE-2"/>
    <property type="match status" value="1"/>
</dbReference>
<dbReference type="EMBL" id="JAUBDI010000016">
    <property type="protein sequence ID" value="MDW0114432.1"/>
    <property type="molecule type" value="Genomic_DNA"/>
</dbReference>
<evidence type="ECO:0000256" key="8">
    <source>
        <dbReference type="ARBA" id="ARBA00023002"/>
    </source>
</evidence>
<dbReference type="PRINTS" id="PR00067">
    <property type="entry name" value="CATALASE"/>
</dbReference>
<reference evidence="14 15" key="1">
    <citation type="submission" date="2023-06" db="EMBL/GenBank/DDBJ databases">
        <title>Sporosarcina sp. nov., isolated from Korean traditional fermented seafood 'Jeotgal'.</title>
        <authorList>
            <person name="Yang A.I."/>
            <person name="Shin N.-R."/>
        </authorList>
    </citation>
    <scope>NUCLEOTIDE SEQUENCE [LARGE SCALE GENOMIC DNA]</scope>
    <source>
        <strain evidence="14 15">KCTC13119</strain>
    </source>
</reference>
<dbReference type="Gene3D" id="2.40.180.10">
    <property type="entry name" value="Catalase core domain"/>
    <property type="match status" value="1"/>
</dbReference>
<dbReference type="Pfam" id="PF06628">
    <property type="entry name" value="Catalase-rel"/>
    <property type="match status" value="1"/>
</dbReference>
<feature type="region of interest" description="Disordered" evidence="12">
    <location>
        <begin position="507"/>
        <end position="550"/>
    </location>
</feature>
<dbReference type="InterPro" id="IPR002226">
    <property type="entry name" value="Catalase_haem_BS"/>
</dbReference>
<dbReference type="PIRSF" id="PIRSF038928">
    <property type="entry name" value="Catalase_clade1-3"/>
    <property type="match status" value="1"/>
</dbReference>
<evidence type="ECO:0000256" key="7">
    <source>
        <dbReference type="ARBA" id="ARBA00022723"/>
    </source>
</evidence>
<evidence type="ECO:0000313" key="14">
    <source>
        <dbReference type="EMBL" id="MDW0114432.1"/>
    </source>
</evidence>
<gene>
    <name evidence="14" type="ORF">QT711_14635</name>
</gene>
<keyword evidence="8 11" id="KW-0560">Oxidoreductase</keyword>
<evidence type="ECO:0000256" key="2">
    <source>
        <dbReference type="ARBA" id="ARBA00002974"/>
    </source>
</evidence>
<dbReference type="Pfam" id="PF00199">
    <property type="entry name" value="Catalase"/>
    <property type="match status" value="1"/>
</dbReference>
<dbReference type="Proteomes" id="UP001282284">
    <property type="component" value="Unassembled WGS sequence"/>
</dbReference>
<comment type="catalytic activity">
    <reaction evidence="11">
        <text>2 H2O2 = O2 + 2 H2O</text>
        <dbReference type="Rhea" id="RHEA:20309"/>
        <dbReference type="ChEBI" id="CHEBI:15377"/>
        <dbReference type="ChEBI" id="CHEBI:15379"/>
        <dbReference type="ChEBI" id="CHEBI:16240"/>
        <dbReference type="EC" id="1.11.1.6"/>
    </reaction>
</comment>
<dbReference type="InterPro" id="IPR024711">
    <property type="entry name" value="Catalase_clade1/3"/>
</dbReference>
<feature type="domain" description="Catalase core" evidence="13">
    <location>
        <begin position="22"/>
        <end position="415"/>
    </location>
</feature>
<evidence type="ECO:0000259" key="13">
    <source>
        <dbReference type="SMART" id="SM01060"/>
    </source>
</evidence>
<keyword evidence="6 11" id="KW-0349">Heme</keyword>
<name>A0ABU4GBT3_9BACL</name>
<dbReference type="PROSITE" id="PS00438">
    <property type="entry name" value="CATALASE_2"/>
    <property type="match status" value="1"/>
</dbReference>
<evidence type="ECO:0000313" key="15">
    <source>
        <dbReference type="Proteomes" id="UP001282284"/>
    </source>
</evidence>
<evidence type="ECO:0000256" key="3">
    <source>
        <dbReference type="ARBA" id="ARBA00005329"/>
    </source>
</evidence>
<dbReference type="EC" id="1.11.1.6" evidence="4 11"/>
<evidence type="ECO:0000256" key="9">
    <source>
        <dbReference type="ARBA" id="ARBA00023004"/>
    </source>
</evidence>
<dbReference type="InterPro" id="IPR024708">
    <property type="entry name" value="Catalase_AS"/>
</dbReference>
<feature type="region of interest" description="Disordered" evidence="12">
    <location>
        <begin position="389"/>
        <end position="428"/>
    </location>
</feature>
<proteinExistence type="inferred from homology"/>
<dbReference type="InterPro" id="IPR011614">
    <property type="entry name" value="Catalase_core"/>
</dbReference>
<comment type="cofactor">
    <cofactor evidence="1">
        <name>heme</name>
        <dbReference type="ChEBI" id="CHEBI:30413"/>
    </cofactor>
</comment>
<dbReference type="RefSeq" id="WP_317945477.1">
    <property type="nucleotide sequence ID" value="NZ_JAUBDI010000016.1"/>
</dbReference>
<dbReference type="CDD" id="cd08154">
    <property type="entry name" value="catalase_clade_1"/>
    <property type="match status" value="1"/>
</dbReference>
<dbReference type="InterPro" id="IPR020835">
    <property type="entry name" value="Catalase_sf"/>
</dbReference>
<keyword evidence="7 11" id="KW-0479">Metal-binding</keyword>
<feature type="compositionally biased region" description="Basic and acidic residues" evidence="12">
    <location>
        <begin position="1"/>
        <end position="21"/>
    </location>
</feature>
<dbReference type="SUPFAM" id="SSF56634">
    <property type="entry name" value="Heme-dependent catalase-like"/>
    <property type="match status" value="1"/>
</dbReference>
<feature type="compositionally biased region" description="Basic and acidic residues" evidence="12">
    <location>
        <begin position="535"/>
        <end position="550"/>
    </location>
</feature>
<organism evidence="14 15">
    <name type="scientific">Sporosarcina saromensis</name>
    <dbReference type="NCBI Taxonomy" id="359365"/>
    <lineage>
        <taxon>Bacteria</taxon>
        <taxon>Bacillati</taxon>
        <taxon>Bacillota</taxon>
        <taxon>Bacilli</taxon>
        <taxon>Bacillales</taxon>
        <taxon>Caryophanaceae</taxon>
        <taxon>Sporosarcina</taxon>
    </lineage>
</organism>
<dbReference type="InterPro" id="IPR018028">
    <property type="entry name" value="Catalase"/>
</dbReference>
<keyword evidence="15" id="KW-1185">Reference proteome</keyword>
<evidence type="ECO:0000256" key="10">
    <source>
        <dbReference type="ARBA" id="ARBA00023324"/>
    </source>
</evidence>
<protein>
    <recommendedName>
        <fullName evidence="4 11">Catalase</fullName>
        <ecNumber evidence="4 11">1.11.1.6</ecNumber>
    </recommendedName>
</protein>
<comment type="caution">
    <text evidence="14">The sequence shown here is derived from an EMBL/GenBank/DDBJ whole genome shotgun (WGS) entry which is preliminary data.</text>
</comment>
<evidence type="ECO:0000256" key="4">
    <source>
        <dbReference type="ARBA" id="ARBA00012314"/>
    </source>
</evidence>
<keyword evidence="9 11" id="KW-0408">Iron</keyword>